<dbReference type="PANTHER" id="PTHR10472:SF5">
    <property type="entry name" value="D-AMINOACYL-TRNA DEACYLASE 1"/>
    <property type="match status" value="1"/>
</dbReference>
<dbReference type="RefSeq" id="WP_023056274.1">
    <property type="nucleotide sequence ID" value="NZ_JAUSTN010000001.1"/>
</dbReference>
<keyword evidence="4" id="KW-1185">Reference proteome</keyword>
<comment type="caution">
    <text evidence="3">The sequence shown here is derived from an EMBL/GenBank/DDBJ whole genome shotgun (WGS) entry which is preliminary data.</text>
</comment>
<reference evidence="3 4" key="1">
    <citation type="submission" date="2023-07" db="EMBL/GenBank/DDBJ databases">
        <title>Genomic Encyclopedia of Type Strains, Phase IV (KMG-IV): sequencing the most valuable type-strain genomes for metagenomic binning, comparative biology and taxonomic classification.</title>
        <authorList>
            <person name="Goeker M."/>
        </authorList>
    </citation>
    <scope>NUCLEOTIDE SEQUENCE [LARGE SCALE GENOMIC DNA]</scope>
    <source>
        <strain evidence="3 4">DSM 22616</strain>
    </source>
</reference>
<proteinExistence type="inferred from homology"/>
<dbReference type="EMBL" id="JAUSTN010000001">
    <property type="protein sequence ID" value="MDQ0274248.1"/>
    <property type="molecule type" value="Genomic_DNA"/>
</dbReference>
<comment type="catalytic activity">
    <reaction evidence="2">
        <text>glycyl-tRNA(Ala) + H2O = tRNA(Ala) + glycine + H(+)</text>
        <dbReference type="Rhea" id="RHEA:53744"/>
        <dbReference type="Rhea" id="RHEA-COMP:9657"/>
        <dbReference type="Rhea" id="RHEA-COMP:13640"/>
        <dbReference type="ChEBI" id="CHEBI:15377"/>
        <dbReference type="ChEBI" id="CHEBI:15378"/>
        <dbReference type="ChEBI" id="CHEBI:57305"/>
        <dbReference type="ChEBI" id="CHEBI:78442"/>
        <dbReference type="ChEBI" id="CHEBI:78522"/>
    </reaction>
</comment>
<evidence type="ECO:0000256" key="1">
    <source>
        <dbReference type="ARBA" id="ARBA00009673"/>
    </source>
</evidence>
<dbReference type="Gene3D" id="3.50.80.10">
    <property type="entry name" value="D-tyrosyl-tRNA(Tyr) deacylase"/>
    <property type="match status" value="1"/>
</dbReference>
<dbReference type="PANTHER" id="PTHR10472">
    <property type="entry name" value="D-TYROSYL-TRNA TYR DEACYLASE"/>
    <property type="match status" value="1"/>
</dbReference>
<feature type="short sequence motif" description="Gly-cisPro motif, important for rejection of L-amino acids" evidence="2">
    <location>
        <begin position="137"/>
        <end position="138"/>
    </location>
</feature>
<dbReference type="HAMAP" id="MF_00518">
    <property type="entry name" value="Deacylase_Dtd"/>
    <property type="match status" value="1"/>
</dbReference>
<gene>
    <name evidence="2" type="primary">dtd</name>
    <name evidence="3" type="ORF">J2S72_000244</name>
</gene>
<dbReference type="InterPro" id="IPR003732">
    <property type="entry name" value="Daa-tRNA_deacyls_DTD"/>
</dbReference>
<comment type="subunit">
    <text evidence="2">Homodimer.</text>
</comment>
<keyword evidence="2 3" id="KW-0378">Hydrolase</keyword>
<evidence type="ECO:0000313" key="3">
    <source>
        <dbReference type="EMBL" id="MDQ0274248.1"/>
    </source>
</evidence>
<dbReference type="InterPro" id="IPR023509">
    <property type="entry name" value="DTD-like_sf"/>
</dbReference>
<comment type="similarity">
    <text evidence="1 2">Belongs to the DTD family.</text>
</comment>
<keyword evidence="2" id="KW-0820">tRNA-binding</keyword>
<dbReference type="GO" id="GO:0016787">
    <property type="term" value="F:hydrolase activity"/>
    <property type="evidence" value="ECO:0007669"/>
    <property type="project" value="UniProtKB-KW"/>
</dbReference>
<organism evidence="3 4">
    <name type="scientific">Peptoniphilus koenoeneniae</name>
    <dbReference type="NCBI Taxonomy" id="507751"/>
    <lineage>
        <taxon>Bacteria</taxon>
        <taxon>Bacillati</taxon>
        <taxon>Bacillota</taxon>
        <taxon>Tissierellia</taxon>
        <taxon>Tissierellales</taxon>
        <taxon>Peptoniphilaceae</taxon>
        <taxon>Peptoniphilus</taxon>
    </lineage>
</organism>
<dbReference type="EC" id="3.1.1.96" evidence="2"/>
<evidence type="ECO:0000256" key="2">
    <source>
        <dbReference type="HAMAP-Rule" id="MF_00518"/>
    </source>
</evidence>
<dbReference type="NCBIfam" id="TIGR00256">
    <property type="entry name" value="D-aminoacyl-tRNA deacylase"/>
    <property type="match status" value="1"/>
</dbReference>
<accession>A0ABU0AUY0</accession>
<comment type="function">
    <text evidence="2">An aminoacyl-tRNA editing enzyme that deacylates mischarged D-aminoacyl-tRNAs. Also deacylates mischarged glycyl-tRNA(Ala), protecting cells against glycine mischarging by AlaRS. Acts via tRNA-based rather than protein-based catalysis; rejects L-amino acids rather than detecting D-amino acids in the active site. By recycling D-aminoacyl-tRNA to D-amino acids and free tRNA molecules, this enzyme counteracts the toxicity associated with the formation of D-aminoacyl-tRNA entities in vivo and helps enforce protein L-homochirality.</text>
</comment>
<dbReference type="SUPFAM" id="SSF69500">
    <property type="entry name" value="DTD-like"/>
    <property type="match status" value="1"/>
</dbReference>
<evidence type="ECO:0000313" key="4">
    <source>
        <dbReference type="Proteomes" id="UP001236559"/>
    </source>
</evidence>
<keyword evidence="2" id="KW-0694">RNA-binding</keyword>
<comment type="subcellular location">
    <subcellularLocation>
        <location evidence="2">Cytoplasm</location>
    </subcellularLocation>
</comment>
<name>A0ABU0AUY0_9FIRM</name>
<comment type="domain">
    <text evidence="2">A Gly-cisPro motif from one monomer fits into the active site of the other monomer to allow specific chiral rejection of L-amino acids.</text>
</comment>
<dbReference type="Proteomes" id="UP001236559">
    <property type="component" value="Unassembled WGS sequence"/>
</dbReference>
<sequence length="149" mass="16650">MRAVVQRVKSAKVEVDGNLIGKIDQGILLLLGIKDTDKDEDLSYILKKVTGLRIFDDENGVMNKSIIDTKGQLLVVSQFTLYGDARKGNRPSYQNAAGFEDGKYYYKKFIEGAKNKNIYTQEGEYGADMKVTLINDGPVTILLDSEKTF</sequence>
<dbReference type="EC" id="3.1.1.-" evidence="2"/>
<keyword evidence="2" id="KW-0963">Cytoplasm</keyword>
<protein>
    <recommendedName>
        <fullName evidence="2">D-aminoacyl-tRNA deacylase</fullName>
        <shortName evidence="2">DTD</shortName>
        <ecNumber evidence="2">3.1.1.96</ecNumber>
    </recommendedName>
    <alternativeName>
        <fullName evidence="2">Gly-tRNA(Ala) deacylase</fullName>
        <ecNumber evidence="2">3.1.1.-</ecNumber>
    </alternativeName>
</protein>
<dbReference type="Pfam" id="PF02580">
    <property type="entry name" value="Tyr_Deacylase"/>
    <property type="match status" value="1"/>
</dbReference>
<comment type="catalytic activity">
    <reaction evidence="2">
        <text>a D-aminoacyl-tRNA + H2O = a tRNA + a D-alpha-amino acid + H(+)</text>
        <dbReference type="Rhea" id="RHEA:13953"/>
        <dbReference type="Rhea" id="RHEA-COMP:10123"/>
        <dbReference type="Rhea" id="RHEA-COMP:10124"/>
        <dbReference type="ChEBI" id="CHEBI:15377"/>
        <dbReference type="ChEBI" id="CHEBI:15378"/>
        <dbReference type="ChEBI" id="CHEBI:59871"/>
        <dbReference type="ChEBI" id="CHEBI:78442"/>
        <dbReference type="ChEBI" id="CHEBI:79333"/>
        <dbReference type="EC" id="3.1.1.96"/>
    </reaction>
</comment>